<evidence type="ECO:0000313" key="2">
    <source>
        <dbReference type="EMBL" id="KAH6696871.1"/>
    </source>
</evidence>
<organism evidence="2 3">
    <name type="scientific">Plectosphaerella plurivora</name>
    <dbReference type="NCBI Taxonomy" id="936078"/>
    <lineage>
        <taxon>Eukaryota</taxon>
        <taxon>Fungi</taxon>
        <taxon>Dikarya</taxon>
        <taxon>Ascomycota</taxon>
        <taxon>Pezizomycotina</taxon>
        <taxon>Sordariomycetes</taxon>
        <taxon>Hypocreomycetidae</taxon>
        <taxon>Glomerellales</taxon>
        <taxon>Plectosphaerellaceae</taxon>
        <taxon>Plectosphaerella</taxon>
    </lineage>
</organism>
<name>A0A9P9ACY3_9PEZI</name>
<protein>
    <submittedName>
        <fullName evidence="2">Uncharacterized protein</fullName>
    </submittedName>
</protein>
<dbReference type="Proteomes" id="UP000770015">
    <property type="component" value="Unassembled WGS sequence"/>
</dbReference>
<gene>
    <name evidence="2" type="ORF">F5X68DRAFT_238164</name>
</gene>
<dbReference type="OrthoDB" id="10611221at2759"/>
<feature type="compositionally biased region" description="Polar residues" evidence="1">
    <location>
        <begin position="163"/>
        <end position="174"/>
    </location>
</feature>
<feature type="region of interest" description="Disordered" evidence="1">
    <location>
        <begin position="732"/>
        <end position="754"/>
    </location>
</feature>
<feature type="compositionally biased region" description="Polar residues" evidence="1">
    <location>
        <begin position="717"/>
        <end position="726"/>
    </location>
</feature>
<feature type="region of interest" description="Disordered" evidence="1">
    <location>
        <begin position="707"/>
        <end position="726"/>
    </location>
</feature>
<dbReference type="EMBL" id="JAGSXJ010000001">
    <property type="protein sequence ID" value="KAH6696871.1"/>
    <property type="molecule type" value="Genomic_DNA"/>
</dbReference>
<dbReference type="AlphaFoldDB" id="A0A9P9ACY3"/>
<keyword evidence="3" id="KW-1185">Reference proteome</keyword>
<feature type="compositionally biased region" description="Polar residues" evidence="1">
    <location>
        <begin position="736"/>
        <end position="750"/>
    </location>
</feature>
<feature type="compositionally biased region" description="Polar residues" evidence="1">
    <location>
        <begin position="102"/>
        <end position="114"/>
    </location>
</feature>
<proteinExistence type="predicted"/>
<sequence length="820" mass="87325">MEDLTLRAMMDDLGIGRQIDLPMAHDPRPDRIPPRRTRVPAGVPGASAGWALATNGLDDPEAEGARALGDLGGGRLHAAAHDSMNALYNSVQRVAYERAPTQRPTARSTRTTNLGALERDGVPTKRFGNHPNVQPSLPIRGHMVAPQQNRGPPPHAAPRTVPARSTASHNQPSDSIARLRVASQQSHDPSLDAPRTGPAPARPTTNTIPTIQPQPAVPQHVAHVSTPGPVATAFSAGGQTTVSTARVGAVWSPPRHDAPNANPATRAPASIRADAEIPSAIQPSQTQAPQKCQAQDLLEDMGLDKVPEPAMVPSGLSLTILKSTCPCRVAVHSLGSTNPSGGIFSMKLAQKDETFVGSFTFKLDNGTSMKFKWNKMVAINFDIPGNSLAVEFTFENGSSGDETYTVNVINKERMQKLKDMLHGIHEILCLNNFMSGREDQVMKAVEEAELTFRDNSGSECKVEIGSVITSHAADDMAKNLGVPANAITAKLRNIMRASFVRHVSENFQKMGKLGSPGTEVAAKESEHVDGGALSMAETSKNDLAKKPTADVAVKKEAAVNDSPNNLDGATPASVQKETAIDRVIKEEAESAVAVDMKETSSRSAPHERPASEVTIKKEVVDDDVSSTVAETSSDLVRFELPVAEVNIKKEDTGDVVDIVASSTAIEVASSVKERTPAPHERAFSVTPVPESISAPSVVSAPENVSVTVNTPPRADTSVPSKTSVPTETPIRADISVPTNTPTHVDTSVRGNASVPDAMIPDELEEGELVDIGEGAEASFETVERGKKVTTMQLLRQGRLIRKIVTVEEYVYDDADISSEL</sequence>
<reference evidence="2" key="1">
    <citation type="journal article" date="2021" name="Nat. Commun.">
        <title>Genetic determinants of endophytism in the Arabidopsis root mycobiome.</title>
        <authorList>
            <person name="Mesny F."/>
            <person name="Miyauchi S."/>
            <person name="Thiergart T."/>
            <person name="Pickel B."/>
            <person name="Atanasova L."/>
            <person name="Karlsson M."/>
            <person name="Huettel B."/>
            <person name="Barry K.W."/>
            <person name="Haridas S."/>
            <person name="Chen C."/>
            <person name="Bauer D."/>
            <person name="Andreopoulos W."/>
            <person name="Pangilinan J."/>
            <person name="LaButti K."/>
            <person name="Riley R."/>
            <person name="Lipzen A."/>
            <person name="Clum A."/>
            <person name="Drula E."/>
            <person name="Henrissat B."/>
            <person name="Kohler A."/>
            <person name="Grigoriev I.V."/>
            <person name="Martin F.M."/>
            <person name="Hacquard S."/>
        </authorList>
    </citation>
    <scope>NUCLEOTIDE SEQUENCE</scope>
    <source>
        <strain evidence="2">MPI-SDFR-AT-0117</strain>
    </source>
</reference>
<feature type="region of interest" description="Disordered" evidence="1">
    <location>
        <begin position="97"/>
        <end position="213"/>
    </location>
</feature>
<feature type="compositionally biased region" description="Low complexity" evidence="1">
    <location>
        <begin position="193"/>
        <end position="213"/>
    </location>
</feature>
<evidence type="ECO:0000256" key="1">
    <source>
        <dbReference type="SAM" id="MobiDB-lite"/>
    </source>
</evidence>
<accession>A0A9P9ACY3</accession>
<comment type="caution">
    <text evidence="2">The sequence shown here is derived from an EMBL/GenBank/DDBJ whole genome shotgun (WGS) entry which is preliminary data.</text>
</comment>
<evidence type="ECO:0000313" key="3">
    <source>
        <dbReference type="Proteomes" id="UP000770015"/>
    </source>
</evidence>